<dbReference type="GO" id="GO:0009088">
    <property type="term" value="P:threonine biosynthetic process"/>
    <property type="evidence" value="ECO:0007669"/>
    <property type="project" value="UniProtKB-UniRule"/>
</dbReference>
<comment type="similarity">
    <text evidence="3">Belongs to the threonine synthase family.</text>
</comment>
<keyword evidence="8 11" id="KW-0663">Pyridoxal phosphate</keyword>
<evidence type="ECO:0000256" key="1">
    <source>
        <dbReference type="ARBA" id="ARBA00001933"/>
    </source>
</evidence>
<evidence type="ECO:0000256" key="8">
    <source>
        <dbReference type="ARBA" id="ARBA00022898"/>
    </source>
</evidence>
<dbReference type="Pfam" id="PF00291">
    <property type="entry name" value="PALP"/>
    <property type="match status" value="1"/>
</dbReference>
<dbReference type="PROSITE" id="PS00165">
    <property type="entry name" value="DEHYDRATASE_SER_THR"/>
    <property type="match status" value="1"/>
</dbReference>
<dbReference type="NCBIfam" id="TIGR00260">
    <property type="entry name" value="thrC"/>
    <property type="match status" value="1"/>
</dbReference>
<dbReference type="SUPFAM" id="SSF53686">
    <property type="entry name" value="Tryptophan synthase beta subunit-like PLP-dependent enzymes"/>
    <property type="match status" value="1"/>
</dbReference>
<dbReference type="Gene3D" id="3.40.50.1100">
    <property type="match status" value="2"/>
</dbReference>
<comment type="caution">
    <text evidence="13">The sequence shown here is derived from an EMBL/GenBank/DDBJ whole genome shotgun (WGS) entry which is preliminary data.</text>
</comment>
<feature type="modified residue" description="N6-(pyridoxal phosphate)lysine" evidence="11">
    <location>
        <position position="134"/>
    </location>
</feature>
<comment type="cofactor">
    <cofactor evidence="1 11">
        <name>pyridoxal 5'-phosphate</name>
        <dbReference type="ChEBI" id="CHEBI:597326"/>
    </cofactor>
</comment>
<dbReference type="InterPro" id="IPR036052">
    <property type="entry name" value="TrpB-like_PALP_sf"/>
</dbReference>
<proteinExistence type="inferred from homology"/>
<dbReference type="EMBL" id="MEYN01000042">
    <property type="protein sequence ID" value="OGD29715.1"/>
    <property type="molecule type" value="Genomic_DNA"/>
</dbReference>
<evidence type="ECO:0000256" key="9">
    <source>
        <dbReference type="ARBA" id="ARBA00049144"/>
    </source>
</evidence>
<keyword evidence="6" id="KW-0028">Amino-acid biosynthesis</keyword>
<evidence type="ECO:0000256" key="6">
    <source>
        <dbReference type="ARBA" id="ARBA00022605"/>
    </source>
</evidence>
<dbReference type="InterPro" id="IPR050214">
    <property type="entry name" value="Cys_Synth/Cystath_Beta-Synth"/>
</dbReference>
<organism evidence="13 14">
    <name type="scientific">Candidatus Azambacteria bacterium RIFCSPHIGHO2_02_46_12</name>
    <dbReference type="NCBI Taxonomy" id="1797295"/>
    <lineage>
        <taxon>Bacteria</taxon>
        <taxon>Candidatus Azamiibacteriota</taxon>
    </lineage>
</organism>
<dbReference type="UniPathway" id="UPA00050">
    <property type="reaction ID" value="UER00065"/>
</dbReference>
<evidence type="ECO:0000256" key="3">
    <source>
        <dbReference type="ARBA" id="ARBA00005517"/>
    </source>
</evidence>
<reference evidence="13 14" key="1">
    <citation type="journal article" date="2016" name="Nat. Commun.">
        <title>Thousands of microbial genomes shed light on interconnected biogeochemical processes in an aquifer system.</title>
        <authorList>
            <person name="Anantharaman K."/>
            <person name="Brown C.T."/>
            <person name="Hug L.A."/>
            <person name="Sharon I."/>
            <person name="Castelle C.J."/>
            <person name="Probst A.J."/>
            <person name="Thomas B.C."/>
            <person name="Singh A."/>
            <person name="Wilkins M.J."/>
            <person name="Karaoz U."/>
            <person name="Brodie E.L."/>
            <person name="Williams K.H."/>
            <person name="Hubbard S.S."/>
            <person name="Banfield J.F."/>
        </authorList>
    </citation>
    <scope>NUCLEOTIDE SEQUENCE [LARGE SCALE GENOMIC DNA]</scope>
</reference>
<sequence>MQHTYLQCISCDYKTDLLEERKFRCPDCGDLYDIKHDFEPLFKSTKMGFNALTLIFDERAKRSVFNPKNEATRSSGVWRFKELIMPYLDEKYIVTLGEGNVPIVRAGKHLSEWLGKDVEVWMILEGMTPTGSFKDFGGTVLMSVAKAAGIQAIACASTGDTSAMTAAYAAAAGIECAVILPKGFVTSVQLAQPLAHGAKIINLPGNFDDCMRVMQELVRDYGVYPANSLNPARIEGHQTTVFLTAQFFGWQLPDWFAVPVGNGSNCSSIGKALRLMESFGRGTISKILGCQSEAANPLAKSWAMVERGGQADPRDWKMAFRPIQVGETTATAARIGNPVSRDKVMREIFYTSGAMQIASERDLNEAVAVCGKDGYFVCPQTGIALAGTRNAIKRGWIKKDQKVVVVSTATGLKFTDSVAAGLQNNITDAKDCETSTVAKILRF</sequence>
<evidence type="ECO:0000256" key="10">
    <source>
        <dbReference type="NCBIfam" id="TIGR00260"/>
    </source>
</evidence>
<dbReference type="InterPro" id="IPR000634">
    <property type="entry name" value="Ser/Thr_deHydtase_PyrdxlP-BS"/>
</dbReference>
<feature type="domain" description="Tryptophan synthase beta chain-like PALP" evidence="12">
    <location>
        <begin position="94"/>
        <end position="408"/>
    </location>
</feature>
<evidence type="ECO:0000256" key="4">
    <source>
        <dbReference type="ARBA" id="ARBA00013028"/>
    </source>
</evidence>
<dbReference type="EC" id="4.2.3.1" evidence="4 10"/>
<evidence type="ECO:0000256" key="5">
    <source>
        <dbReference type="ARBA" id="ARBA00018679"/>
    </source>
</evidence>
<dbReference type="PANTHER" id="PTHR10314">
    <property type="entry name" value="CYSTATHIONINE BETA-SYNTHASE"/>
    <property type="match status" value="1"/>
</dbReference>
<protein>
    <recommendedName>
        <fullName evidence="5 10">Threonine synthase</fullName>
        <ecNumber evidence="4 10">4.2.3.1</ecNumber>
    </recommendedName>
</protein>
<keyword evidence="7" id="KW-0791">Threonine biosynthesis</keyword>
<gene>
    <name evidence="13" type="ORF">A2W60_00440</name>
</gene>
<evidence type="ECO:0000256" key="11">
    <source>
        <dbReference type="PIRSR" id="PIRSR604450-51"/>
    </source>
</evidence>
<comment type="pathway">
    <text evidence="2">Amino-acid biosynthesis; L-threonine biosynthesis; L-threonine from L-aspartate: step 5/5.</text>
</comment>
<evidence type="ECO:0000313" key="14">
    <source>
        <dbReference type="Proteomes" id="UP000179184"/>
    </source>
</evidence>
<evidence type="ECO:0000259" key="12">
    <source>
        <dbReference type="Pfam" id="PF00291"/>
    </source>
</evidence>
<dbReference type="Proteomes" id="UP000179184">
    <property type="component" value="Unassembled WGS sequence"/>
</dbReference>
<evidence type="ECO:0000256" key="2">
    <source>
        <dbReference type="ARBA" id="ARBA00004979"/>
    </source>
</evidence>
<evidence type="ECO:0000256" key="7">
    <source>
        <dbReference type="ARBA" id="ARBA00022697"/>
    </source>
</evidence>
<dbReference type="GO" id="GO:0030170">
    <property type="term" value="F:pyridoxal phosphate binding"/>
    <property type="evidence" value="ECO:0007669"/>
    <property type="project" value="InterPro"/>
</dbReference>
<evidence type="ECO:0000313" key="13">
    <source>
        <dbReference type="EMBL" id="OGD29715.1"/>
    </source>
</evidence>
<comment type="catalytic activity">
    <reaction evidence="9">
        <text>O-phospho-L-homoserine + H2O = L-threonine + phosphate</text>
        <dbReference type="Rhea" id="RHEA:10840"/>
        <dbReference type="ChEBI" id="CHEBI:15377"/>
        <dbReference type="ChEBI" id="CHEBI:43474"/>
        <dbReference type="ChEBI" id="CHEBI:57590"/>
        <dbReference type="ChEBI" id="CHEBI:57926"/>
        <dbReference type="EC" id="4.2.3.1"/>
    </reaction>
</comment>
<dbReference type="InterPro" id="IPR001926">
    <property type="entry name" value="TrpB-like_PALP"/>
</dbReference>
<accession>A0A1F5BGI4</accession>
<name>A0A1F5BGI4_9BACT</name>
<dbReference type="AlphaFoldDB" id="A0A1F5BGI4"/>
<dbReference type="GO" id="GO:0004795">
    <property type="term" value="F:threonine synthase activity"/>
    <property type="evidence" value="ECO:0007669"/>
    <property type="project" value="UniProtKB-UniRule"/>
</dbReference>
<dbReference type="InterPro" id="IPR004450">
    <property type="entry name" value="Thr_synthase-like"/>
</dbReference>